<organism evidence="1 2">
    <name type="scientific">Pseudomonas moraviensis</name>
    <dbReference type="NCBI Taxonomy" id="321662"/>
    <lineage>
        <taxon>Bacteria</taxon>
        <taxon>Pseudomonadati</taxon>
        <taxon>Pseudomonadota</taxon>
        <taxon>Gammaproteobacteria</taxon>
        <taxon>Pseudomonadales</taxon>
        <taxon>Pseudomonadaceae</taxon>
        <taxon>Pseudomonas</taxon>
    </lineage>
</organism>
<dbReference type="PANTHER" id="PTHR10362">
    <property type="entry name" value="HISTIDINE AMMONIA-LYASE"/>
    <property type="match status" value="1"/>
</dbReference>
<accession>A0A2A2PPE3</accession>
<proteinExistence type="predicted"/>
<dbReference type="Gene3D" id="1.20.200.10">
    <property type="entry name" value="Fumarase/aspartase (Central domain)"/>
    <property type="match status" value="1"/>
</dbReference>
<dbReference type="NCBIfam" id="TIGR04475">
    <property type="entry name" value="Phe_D_beta_mut"/>
    <property type="match status" value="1"/>
</dbReference>
<dbReference type="AlphaFoldDB" id="A0A2A2PPE3"/>
<gene>
    <name evidence="1" type="ORF">CKQ80_17955</name>
</gene>
<dbReference type="SUPFAM" id="SSF48557">
    <property type="entry name" value="L-aspartase-like"/>
    <property type="match status" value="1"/>
</dbReference>
<dbReference type="InterPro" id="IPR024083">
    <property type="entry name" value="Fumarase/histidase_N"/>
</dbReference>
<keyword evidence="2" id="KW-1185">Reference proteome</keyword>
<dbReference type="RefSeq" id="WP_095668240.1">
    <property type="nucleotide sequence ID" value="NZ_NRSS01000003.1"/>
</dbReference>
<dbReference type="CDD" id="cd00332">
    <property type="entry name" value="PAL-HAL"/>
    <property type="match status" value="1"/>
</dbReference>
<dbReference type="EMBL" id="NRST01000001">
    <property type="protein sequence ID" value="PAW57095.1"/>
    <property type="molecule type" value="Genomic_DNA"/>
</dbReference>
<name>A0A2A2PPE3_9PSED</name>
<comment type="caution">
    <text evidence="1">The sequence shown here is derived from an EMBL/GenBank/DDBJ whole genome shotgun (WGS) entry which is preliminary data.</text>
</comment>
<dbReference type="Gene3D" id="1.10.275.10">
    <property type="entry name" value="Fumarase/aspartase (N-terminal domain)"/>
    <property type="match status" value="1"/>
</dbReference>
<evidence type="ECO:0000313" key="1">
    <source>
        <dbReference type="EMBL" id="PAW57095.1"/>
    </source>
</evidence>
<protein>
    <submittedName>
        <fullName evidence="1">Phenylalanine aminomutase (D-beta-phenylalanine forming)</fullName>
    </submittedName>
</protein>
<dbReference type="InterPro" id="IPR001106">
    <property type="entry name" value="Aromatic_Lyase"/>
</dbReference>
<dbReference type="InterPro" id="IPR008948">
    <property type="entry name" value="L-Aspartase-like"/>
</dbReference>
<reference evidence="1 2" key="1">
    <citation type="submission" date="2017-08" db="EMBL/GenBank/DDBJ databases">
        <title>Draft Genome Sequence of Pseudomonas moraviensis TYU6, isolated from Taxus cuspidata by using PacBio Single-Molecule Real-Time Technology.</title>
        <authorList>
            <person name="Baek K.-H."/>
            <person name="Mishra A.K."/>
        </authorList>
    </citation>
    <scope>NUCLEOTIDE SEQUENCE [LARGE SCALE GENOMIC DNA]</scope>
    <source>
        <strain evidence="1 2">TYU6</strain>
    </source>
</reference>
<sequence>MTIQERNFTSDSTFVLTPGVDVSLKDLIRYSRPGAKVVASQATRQRVQASRDALENLVAQGAVIYGVNTGMGGFVDHLVPIDKAHELQSNLIQGVSTNVAERFPDSVARATMFARIVSLSRGNSALSLENFDRYIAIYNAGLIPEIPSKGSLGTSGDLGPLAAVARMLTGDGHAYLNGVRIPAAQALEQLGLAPLHLSYKEGLALINGTSCMVAVAAMNVVEARELLEQYTSISAFSFEALQARVRPFHPDVHQLKPHLGQQKIAEAIWADLQGSELAIDDLELSSQLSALRTDQVRQEDMPIEDAYSIRCTPQILGPVLETIEFVERVVGNELNSSNDNPLITPENGEVFHNGHFHGQYIASAMDYLTISIITLCNLSDRRIDRFLTKANSNGLPSFLCAENGGLRFGLMGGQFMSASLTAENRSLATPVSIQTLTTTGDFQDVVSFGLVAARRVTEVLQNTRYVVAFELICAAQAADIRGNARLGPKGRAWHARVREHIPYLDRDVALTAYLEALVTQVLGGHGR</sequence>
<dbReference type="Proteomes" id="UP000217830">
    <property type="component" value="Unassembled WGS sequence"/>
</dbReference>
<dbReference type="InterPro" id="IPR031007">
    <property type="entry name" value="Phe_D_beta_mut"/>
</dbReference>
<dbReference type="GO" id="GO:0016841">
    <property type="term" value="F:ammonia-lyase activity"/>
    <property type="evidence" value="ECO:0007669"/>
    <property type="project" value="UniProtKB-ARBA"/>
</dbReference>
<evidence type="ECO:0000313" key="2">
    <source>
        <dbReference type="Proteomes" id="UP000217830"/>
    </source>
</evidence>
<dbReference type="Pfam" id="PF00221">
    <property type="entry name" value="Lyase_aromatic"/>
    <property type="match status" value="1"/>
</dbReference>
<dbReference type="SMR" id="A0A2A2PPE3"/>